<feature type="transmembrane region" description="Helical" evidence="1">
    <location>
        <begin position="189"/>
        <end position="208"/>
    </location>
</feature>
<dbReference type="EMBL" id="MFQA01000002">
    <property type="protein sequence ID" value="OGH69392.1"/>
    <property type="molecule type" value="Genomic_DNA"/>
</dbReference>
<keyword evidence="1" id="KW-0472">Membrane</keyword>
<evidence type="ECO:0000313" key="2">
    <source>
        <dbReference type="EMBL" id="OGH69392.1"/>
    </source>
</evidence>
<comment type="caution">
    <text evidence="2">The sequence shown here is derived from an EMBL/GenBank/DDBJ whole genome shotgun (WGS) entry which is preliminary data.</text>
</comment>
<feature type="transmembrane region" description="Helical" evidence="1">
    <location>
        <begin position="243"/>
        <end position="268"/>
    </location>
</feature>
<proteinExistence type="predicted"/>
<organism evidence="2 3">
    <name type="scientific">Candidatus Magasanikbacteria bacterium RIFCSPHIGHO2_02_FULL_45_10</name>
    <dbReference type="NCBI Taxonomy" id="1798679"/>
    <lineage>
        <taxon>Bacteria</taxon>
        <taxon>Candidatus Magasanikiibacteriota</taxon>
    </lineage>
</organism>
<sequence>MTTFSLILRVYKNQTIAFIATLLVIPHYALIRYALTQVQDMGGYFWFVLTLYAVWRWWERKQSPWLYLGSIAVAFGMLTKESGSMGALFAGMLFLFDKVPAKEKVVYFTKFSIFPLLVLFVNQMRGHDLQFNSFDLLKYSWTYYGAENYTFIRWLGVNTTTYNVIWVAFFIGLYYFIKNFKQLSREIKLFQLAIIPSSLTYFIWPVFIARTVVISAWFILPMAAYGLYAICQRYPRAHSAAVGYVLVAICTPYLLQGALGYVHVFSIIDNCHIKPSCIWQTFYKKRMTL</sequence>
<accession>A0A1F6MCK8</accession>
<gene>
    <name evidence="2" type="ORF">A3D53_00555</name>
</gene>
<reference evidence="2 3" key="1">
    <citation type="journal article" date="2016" name="Nat. Commun.">
        <title>Thousands of microbial genomes shed light on interconnected biogeochemical processes in an aquifer system.</title>
        <authorList>
            <person name="Anantharaman K."/>
            <person name="Brown C.T."/>
            <person name="Hug L.A."/>
            <person name="Sharon I."/>
            <person name="Castelle C.J."/>
            <person name="Probst A.J."/>
            <person name="Thomas B.C."/>
            <person name="Singh A."/>
            <person name="Wilkins M.J."/>
            <person name="Karaoz U."/>
            <person name="Brodie E.L."/>
            <person name="Williams K.H."/>
            <person name="Hubbard S.S."/>
            <person name="Banfield J.F."/>
        </authorList>
    </citation>
    <scope>NUCLEOTIDE SEQUENCE [LARGE SCALE GENOMIC DNA]</scope>
</reference>
<feature type="transmembrane region" description="Helical" evidence="1">
    <location>
        <begin position="42"/>
        <end position="58"/>
    </location>
</feature>
<feature type="transmembrane region" description="Helical" evidence="1">
    <location>
        <begin position="64"/>
        <end position="96"/>
    </location>
</feature>
<evidence type="ECO:0000313" key="3">
    <source>
        <dbReference type="Proteomes" id="UP000176413"/>
    </source>
</evidence>
<evidence type="ECO:0000256" key="1">
    <source>
        <dbReference type="SAM" id="Phobius"/>
    </source>
</evidence>
<keyword evidence="1" id="KW-1133">Transmembrane helix</keyword>
<dbReference type="Proteomes" id="UP000176413">
    <property type="component" value="Unassembled WGS sequence"/>
</dbReference>
<protein>
    <recommendedName>
        <fullName evidence="4">Glycosyltransferase RgtA/B/C/D-like domain-containing protein</fullName>
    </recommendedName>
</protein>
<dbReference type="AlphaFoldDB" id="A0A1F6MCK8"/>
<feature type="transmembrane region" description="Helical" evidence="1">
    <location>
        <begin position="105"/>
        <end position="124"/>
    </location>
</feature>
<name>A0A1F6MCK8_9BACT</name>
<keyword evidence="1" id="KW-0812">Transmembrane</keyword>
<evidence type="ECO:0008006" key="4">
    <source>
        <dbReference type="Google" id="ProtNLM"/>
    </source>
</evidence>
<feature type="transmembrane region" description="Helical" evidence="1">
    <location>
        <begin position="151"/>
        <end position="177"/>
    </location>
</feature>
<feature type="transmembrane region" description="Helical" evidence="1">
    <location>
        <begin position="15"/>
        <end position="35"/>
    </location>
</feature>
<feature type="transmembrane region" description="Helical" evidence="1">
    <location>
        <begin position="214"/>
        <end position="231"/>
    </location>
</feature>